<comment type="catalytic activity">
    <reaction evidence="13">
        <text>a 5,6-dihydrouridine in mRNA + NAD(+) = a uridine in mRNA + NADH + H(+)</text>
        <dbReference type="Rhea" id="RHEA:69851"/>
        <dbReference type="Rhea" id="RHEA-COMP:14658"/>
        <dbReference type="Rhea" id="RHEA-COMP:17789"/>
        <dbReference type="ChEBI" id="CHEBI:15378"/>
        <dbReference type="ChEBI" id="CHEBI:57540"/>
        <dbReference type="ChEBI" id="CHEBI:57945"/>
        <dbReference type="ChEBI" id="CHEBI:65315"/>
        <dbReference type="ChEBI" id="CHEBI:74443"/>
    </reaction>
    <physiologicalReaction direction="right-to-left" evidence="13">
        <dbReference type="Rhea" id="RHEA:69853"/>
    </physiologicalReaction>
</comment>
<proteinExistence type="inferred from homology"/>
<dbReference type="PANTHER" id="PTHR11082">
    <property type="entry name" value="TRNA-DIHYDROURIDINE SYNTHASE"/>
    <property type="match status" value="1"/>
</dbReference>
<comment type="cofactor">
    <cofactor evidence="1">
        <name>FMN</name>
        <dbReference type="ChEBI" id="CHEBI:58210"/>
    </cofactor>
</comment>
<keyword evidence="2" id="KW-0285">Flavoprotein</keyword>
<evidence type="ECO:0000256" key="16">
    <source>
        <dbReference type="ARBA" id="ARBA00049467"/>
    </source>
</evidence>
<dbReference type="InterPro" id="IPR013785">
    <property type="entry name" value="Aldolase_TIM"/>
</dbReference>
<evidence type="ECO:0000256" key="2">
    <source>
        <dbReference type="ARBA" id="ARBA00022630"/>
    </source>
</evidence>
<dbReference type="CDD" id="cd02801">
    <property type="entry name" value="DUS_like_FMN"/>
    <property type="match status" value="1"/>
</dbReference>
<feature type="region of interest" description="Disordered" evidence="17">
    <location>
        <begin position="432"/>
        <end position="481"/>
    </location>
</feature>
<feature type="domain" description="DUS-like FMN-binding" evidence="18">
    <location>
        <begin position="33"/>
        <end position="288"/>
    </location>
</feature>
<protein>
    <recommendedName>
        <fullName evidence="10">tRNA-dihydrouridine(16/17) synthase [NAD(P)(+)]</fullName>
        <ecNumber evidence="10">1.3.1.88</ecNumber>
    </recommendedName>
</protein>
<evidence type="ECO:0000256" key="5">
    <source>
        <dbReference type="ARBA" id="ARBA00022694"/>
    </source>
</evidence>
<evidence type="ECO:0000256" key="13">
    <source>
        <dbReference type="ARBA" id="ARBA00048342"/>
    </source>
</evidence>
<reference evidence="19 20" key="1">
    <citation type="journal article" date="2024" name="J Genomics">
        <title>Draft genome sequencing and assembly of Favolaschia claudopus CIRM-BRFM 2984 isolated from oak limbs.</title>
        <authorList>
            <person name="Navarro D."/>
            <person name="Drula E."/>
            <person name="Chaduli D."/>
            <person name="Cazenave R."/>
            <person name="Ahrendt S."/>
            <person name="Wang J."/>
            <person name="Lipzen A."/>
            <person name="Daum C."/>
            <person name="Barry K."/>
            <person name="Grigoriev I.V."/>
            <person name="Favel A."/>
            <person name="Rosso M.N."/>
            <person name="Martin F."/>
        </authorList>
    </citation>
    <scope>NUCLEOTIDE SEQUENCE [LARGE SCALE GENOMIC DNA]</scope>
    <source>
        <strain evidence="19 20">CIRM-BRFM 2984</strain>
    </source>
</reference>
<keyword evidence="5" id="KW-0819">tRNA processing</keyword>
<dbReference type="SUPFAM" id="SSF51395">
    <property type="entry name" value="FMN-linked oxidoreductases"/>
    <property type="match status" value="1"/>
</dbReference>
<gene>
    <name evidence="19" type="ORF">R3P38DRAFT_2910237</name>
</gene>
<keyword evidence="3" id="KW-0288">FMN</keyword>
<evidence type="ECO:0000256" key="15">
    <source>
        <dbReference type="ARBA" id="ARBA00049447"/>
    </source>
</evidence>
<keyword evidence="20" id="KW-1185">Reference proteome</keyword>
<evidence type="ECO:0000256" key="12">
    <source>
        <dbReference type="ARBA" id="ARBA00047652"/>
    </source>
</evidence>
<comment type="catalytic activity">
    <reaction evidence="12">
        <text>5,6-dihydrouridine(16) in tRNA + NADP(+) = uridine(16) in tRNA + NADPH + H(+)</text>
        <dbReference type="Rhea" id="RHEA:53376"/>
        <dbReference type="Rhea" id="RHEA-COMP:13543"/>
        <dbReference type="Rhea" id="RHEA-COMP:13544"/>
        <dbReference type="ChEBI" id="CHEBI:15378"/>
        <dbReference type="ChEBI" id="CHEBI:57783"/>
        <dbReference type="ChEBI" id="CHEBI:58349"/>
        <dbReference type="ChEBI" id="CHEBI:65315"/>
        <dbReference type="ChEBI" id="CHEBI:74443"/>
        <dbReference type="EC" id="1.3.1.88"/>
    </reaction>
    <physiologicalReaction direction="right-to-left" evidence="12">
        <dbReference type="Rhea" id="RHEA:53378"/>
    </physiologicalReaction>
</comment>
<dbReference type="Pfam" id="PF01207">
    <property type="entry name" value="Dus"/>
    <property type="match status" value="1"/>
</dbReference>
<comment type="catalytic activity">
    <reaction evidence="15">
        <text>a 5,6-dihydrouridine in mRNA + NADP(+) = a uridine in mRNA + NADPH + H(+)</text>
        <dbReference type="Rhea" id="RHEA:69855"/>
        <dbReference type="Rhea" id="RHEA-COMP:14658"/>
        <dbReference type="Rhea" id="RHEA-COMP:17789"/>
        <dbReference type="ChEBI" id="CHEBI:15378"/>
        <dbReference type="ChEBI" id="CHEBI:57783"/>
        <dbReference type="ChEBI" id="CHEBI:58349"/>
        <dbReference type="ChEBI" id="CHEBI:65315"/>
        <dbReference type="ChEBI" id="CHEBI:74443"/>
    </reaction>
    <physiologicalReaction direction="right-to-left" evidence="15">
        <dbReference type="Rhea" id="RHEA:69857"/>
    </physiologicalReaction>
</comment>
<evidence type="ECO:0000256" key="11">
    <source>
        <dbReference type="ARBA" id="ARBA00047287"/>
    </source>
</evidence>
<comment type="catalytic activity">
    <reaction evidence="16">
        <text>5,6-dihydrouridine(17) in tRNA + NADP(+) = uridine(17) in tRNA + NADPH + H(+)</text>
        <dbReference type="Rhea" id="RHEA:53368"/>
        <dbReference type="Rhea" id="RHEA-COMP:13541"/>
        <dbReference type="Rhea" id="RHEA-COMP:13542"/>
        <dbReference type="ChEBI" id="CHEBI:15378"/>
        <dbReference type="ChEBI" id="CHEBI:57783"/>
        <dbReference type="ChEBI" id="CHEBI:58349"/>
        <dbReference type="ChEBI" id="CHEBI:65315"/>
        <dbReference type="ChEBI" id="CHEBI:74443"/>
        <dbReference type="EC" id="1.3.1.88"/>
    </reaction>
    <physiologicalReaction direction="right-to-left" evidence="16">
        <dbReference type="Rhea" id="RHEA:53370"/>
    </physiologicalReaction>
</comment>
<evidence type="ECO:0000256" key="9">
    <source>
        <dbReference type="ARBA" id="ARBA00038313"/>
    </source>
</evidence>
<feature type="compositionally biased region" description="Basic and acidic residues" evidence="17">
    <location>
        <begin position="468"/>
        <end position="481"/>
    </location>
</feature>
<keyword evidence="4" id="KW-0507">mRNA processing</keyword>
<evidence type="ECO:0000256" key="10">
    <source>
        <dbReference type="ARBA" id="ARBA00038890"/>
    </source>
</evidence>
<dbReference type="Gene3D" id="3.20.20.70">
    <property type="entry name" value="Aldolase class I"/>
    <property type="match status" value="1"/>
</dbReference>
<dbReference type="PROSITE" id="PS01136">
    <property type="entry name" value="UPF0034"/>
    <property type="match status" value="1"/>
</dbReference>
<accession>A0AAW0CCX0</accession>
<dbReference type="AlphaFoldDB" id="A0AAW0CCX0"/>
<dbReference type="GO" id="GO:0006397">
    <property type="term" value="P:mRNA processing"/>
    <property type="evidence" value="ECO:0007669"/>
    <property type="project" value="UniProtKB-KW"/>
</dbReference>
<comment type="caution">
    <text evidence="19">The sequence shown here is derived from an EMBL/GenBank/DDBJ whole genome shotgun (WGS) entry which is preliminary data.</text>
</comment>
<evidence type="ECO:0000256" key="17">
    <source>
        <dbReference type="SAM" id="MobiDB-lite"/>
    </source>
</evidence>
<keyword evidence="6" id="KW-0521">NADP</keyword>
<keyword evidence="7" id="KW-0560">Oxidoreductase</keyword>
<comment type="similarity">
    <text evidence="9">Belongs to the Dus family. Dus1 subfamily.</text>
</comment>
<dbReference type="GO" id="GO:0050660">
    <property type="term" value="F:flavin adenine dinucleotide binding"/>
    <property type="evidence" value="ECO:0007669"/>
    <property type="project" value="InterPro"/>
</dbReference>
<feature type="region of interest" description="Disordered" evidence="17">
    <location>
        <begin position="379"/>
        <end position="403"/>
    </location>
</feature>
<evidence type="ECO:0000256" key="3">
    <source>
        <dbReference type="ARBA" id="ARBA00022643"/>
    </source>
</evidence>
<evidence type="ECO:0000256" key="1">
    <source>
        <dbReference type="ARBA" id="ARBA00001917"/>
    </source>
</evidence>
<keyword evidence="8" id="KW-0520">NAD</keyword>
<dbReference type="Proteomes" id="UP001362999">
    <property type="component" value="Unassembled WGS sequence"/>
</dbReference>
<name>A0AAW0CCX0_9AGAR</name>
<comment type="catalytic activity">
    <reaction evidence="14">
        <text>5,6-dihydrouridine(16) in tRNA + NAD(+) = uridine(16) in tRNA + NADH + H(+)</text>
        <dbReference type="Rhea" id="RHEA:53380"/>
        <dbReference type="Rhea" id="RHEA-COMP:13543"/>
        <dbReference type="Rhea" id="RHEA-COMP:13544"/>
        <dbReference type="ChEBI" id="CHEBI:15378"/>
        <dbReference type="ChEBI" id="CHEBI:57540"/>
        <dbReference type="ChEBI" id="CHEBI:57945"/>
        <dbReference type="ChEBI" id="CHEBI:65315"/>
        <dbReference type="ChEBI" id="CHEBI:74443"/>
        <dbReference type="EC" id="1.3.1.88"/>
    </reaction>
    <physiologicalReaction direction="right-to-left" evidence="14">
        <dbReference type="Rhea" id="RHEA:53382"/>
    </physiologicalReaction>
</comment>
<sequence length="481" mass="53326">MAMGSDIVSNSPRSKLQGYEFYREVLGSPKYIVAPMVDQSELAFRRLCRRYGGQLVYTPMINAKMFADDSKKYRNQYFDIPSGEEGDPKTDRPLIVQFCANDPDLLLTSAKVVEKHCDAVDINLGCPQDIARRGKYGAFLQDDWDLIYSLINTLHKNLTVPVTAKFRVFPSIEKTVEYAKMLERAGAQILTCHGRLREQRGHNTGLASFAHIRAVKENVSVPVFANGNILFQEDIEECLRQTGCDGVMSAEGVLYNPALFVGLSSPSPSEPSTSTAQDTDVSLLQRHPHLTSLAKEYLTIVTTLRTATSASAVKGHLFKILHPALTRHTDLRARLGSVQVNGYAKAKEKREEGTPYWATGLEPYIEIVRELEERLVEDEKRERGESLAGDESAAEETPDTEGKAKTLTELVGVQEATGFKLLPWWLAQPYWRPSPKELPGKGSDTVAAKKRPRSAGAEGAQPTTGELVPEKKLRVDLESSA</sequence>
<dbReference type="GO" id="GO:0017150">
    <property type="term" value="F:tRNA dihydrouridine synthase activity"/>
    <property type="evidence" value="ECO:0007669"/>
    <property type="project" value="InterPro"/>
</dbReference>
<comment type="catalytic activity">
    <reaction evidence="11">
        <text>5,6-dihydrouridine(17) in tRNA + NAD(+) = uridine(17) in tRNA + NADH + H(+)</text>
        <dbReference type="Rhea" id="RHEA:53372"/>
        <dbReference type="Rhea" id="RHEA-COMP:13541"/>
        <dbReference type="Rhea" id="RHEA-COMP:13542"/>
        <dbReference type="ChEBI" id="CHEBI:15378"/>
        <dbReference type="ChEBI" id="CHEBI:57540"/>
        <dbReference type="ChEBI" id="CHEBI:57945"/>
        <dbReference type="ChEBI" id="CHEBI:65315"/>
        <dbReference type="ChEBI" id="CHEBI:74443"/>
        <dbReference type="EC" id="1.3.1.88"/>
    </reaction>
    <physiologicalReaction direction="right-to-left" evidence="11">
        <dbReference type="Rhea" id="RHEA:53374"/>
    </physiologicalReaction>
</comment>
<dbReference type="InterPro" id="IPR018517">
    <property type="entry name" value="tRNA_hU_synthase_CS"/>
</dbReference>
<evidence type="ECO:0000259" key="18">
    <source>
        <dbReference type="Pfam" id="PF01207"/>
    </source>
</evidence>
<evidence type="ECO:0000313" key="19">
    <source>
        <dbReference type="EMBL" id="KAK7036023.1"/>
    </source>
</evidence>
<dbReference type="PANTHER" id="PTHR11082:SF5">
    <property type="entry name" value="TRNA-DIHYDROURIDINE(16_17) SYNTHASE [NAD(P)(+)]-LIKE"/>
    <property type="match status" value="1"/>
</dbReference>
<evidence type="ECO:0000256" key="7">
    <source>
        <dbReference type="ARBA" id="ARBA00023002"/>
    </source>
</evidence>
<evidence type="ECO:0000256" key="8">
    <source>
        <dbReference type="ARBA" id="ARBA00023027"/>
    </source>
</evidence>
<evidence type="ECO:0000313" key="20">
    <source>
        <dbReference type="Proteomes" id="UP001362999"/>
    </source>
</evidence>
<evidence type="ECO:0000256" key="14">
    <source>
        <dbReference type="ARBA" id="ARBA00048934"/>
    </source>
</evidence>
<dbReference type="InterPro" id="IPR035587">
    <property type="entry name" value="DUS-like_FMN-bd"/>
</dbReference>
<evidence type="ECO:0000256" key="4">
    <source>
        <dbReference type="ARBA" id="ARBA00022664"/>
    </source>
</evidence>
<evidence type="ECO:0000256" key="6">
    <source>
        <dbReference type="ARBA" id="ARBA00022857"/>
    </source>
</evidence>
<organism evidence="19 20">
    <name type="scientific">Favolaschia claudopus</name>
    <dbReference type="NCBI Taxonomy" id="2862362"/>
    <lineage>
        <taxon>Eukaryota</taxon>
        <taxon>Fungi</taxon>
        <taxon>Dikarya</taxon>
        <taxon>Basidiomycota</taxon>
        <taxon>Agaricomycotina</taxon>
        <taxon>Agaricomycetes</taxon>
        <taxon>Agaricomycetidae</taxon>
        <taxon>Agaricales</taxon>
        <taxon>Marasmiineae</taxon>
        <taxon>Mycenaceae</taxon>
        <taxon>Favolaschia</taxon>
    </lineage>
</organism>
<dbReference type="EMBL" id="JAWWNJ010000019">
    <property type="protein sequence ID" value="KAK7036023.1"/>
    <property type="molecule type" value="Genomic_DNA"/>
</dbReference>
<dbReference type="EC" id="1.3.1.88" evidence="10"/>